<dbReference type="NCBIfam" id="TIGR02492">
    <property type="entry name" value="flgK_ends"/>
    <property type="match status" value="1"/>
</dbReference>
<comment type="similarity">
    <text evidence="3">Belongs to the flagella basal body rod proteins family.</text>
</comment>
<comment type="caution">
    <text evidence="9">The sequence shown here is derived from an EMBL/GenBank/DDBJ whole genome shotgun (WGS) entry which is preliminary data.</text>
</comment>
<evidence type="ECO:0000259" key="7">
    <source>
        <dbReference type="Pfam" id="PF06429"/>
    </source>
</evidence>
<dbReference type="EMBL" id="LAXJ01000020">
    <property type="protein sequence ID" value="KRS11295.1"/>
    <property type="molecule type" value="Genomic_DNA"/>
</dbReference>
<dbReference type="Pfam" id="PF06429">
    <property type="entry name" value="Flg_bbr_C"/>
    <property type="match status" value="1"/>
</dbReference>
<keyword evidence="6" id="KW-0975">Bacterial flagellum</keyword>
<dbReference type="PANTHER" id="PTHR30033:SF1">
    <property type="entry name" value="FLAGELLAR HOOK-ASSOCIATED PROTEIN 1"/>
    <property type="match status" value="1"/>
</dbReference>
<comment type="subcellular location">
    <subcellularLocation>
        <location evidence="1">Bacterial flagellum</location>
    </subcellularLocation>
    <subcellularLocation>
        <location evidence="2">Secreted</location>
    </subcellularLocation>
</comment>
<dbReference type="STRING" id="1641875.XM53_17095"/>
<dbReference type="GO" id="GO:0009424">
    <property type="term" value="C:bacterial-type flagellum hook"/>
    <property type="evidence" value="ECO:0007669"/>
    <property type="project" value="InterPro"/>
</dbReference>
<gene>
    <name evidence="9" type="ORF">XM53_17095</name>
</gene>
<evidence type="ECO:0000256" key="2">
    <source>
        <dbReference type="ARBA" id="ARBA00004613"/>
    </source>
</evidence>
<sequence length="484" mass="50330">MSISTALSNALTGLTASSRAAGVVSTNLANILTDGYAPRSIELTAQGDGRGGGVAVVGVTRNVDAGLLSERRLADSALGYNDAMAGFLTRFETEVGLPDEPSSLTARIAAFEASLASAASKPEEEARLTEVALRGAELAEKLNAISSRIEAERTAADTQINQAVDRVNTLLSQVQTLNAHIVNAKNFGHPSASFEDQRQQVIDELSDYVPVRSADRGNGGLALYTPGGTVLIDGRPAELSFSPSNVVAAHMTEANGLLSWLEINGVQITSSGANSPINGGRLAGLFEIRDRLAVAAQTQVDATARNLIERFQDAGLDTTRAPGDPGLFTDNGGSFAVADEIGVAGRIALNSAVDIRQGGAAWRLRDGLGATAPGAPGNASLLIDLSAAIGSTNAMASGDLGATARSFSGHATSFVSRVGQQAITVDQTLSFAASRRAGLKDIELQQGVDSDEQMQRLLLIEQAYSANARMIQTADDMIQTLLRI</sequence>
<protein>
    <recommendedName>
        <fullName evidence="4">Flagellar hook-associated protein 1</fullName>
    </recommendedName>
</protein>
<dbReference type="Pfam" id="PF22638">
    <property type="entry name" value="FlgK_D1"/>
    <property type="match status" value="1"/>
</dbReference>
<dbReference type="OrthoDB" id="7181295at2"/>
<dbReference type="GO" id="GO:0044780">
    <property type="term" value="P:bacterial-type flagellum assembly"/>
    <property type="evidence" value="ECO:0007669"/>
    <property type="project" value="InterPro"/>
</dbReference>
<accession>A0A0T5NRN0</accession>
<feature type="domain" description="Flagellar basal-body/hook protein C-terminal" evidence="7">
    <location>
        <begin position="447"/>
        <end position="484"/>
    </location>
</feature>
<evidence type="ECO:0000256" key="3">
    <source>
        <dbReference type="ARBA" id="ARBA00009677"/>
    </source>
</evidence>
<dbReference type="InterPro" id="IPR002371">
    <property type="entry name" value="FlgK"/>
</dbReference>
<dbReference type="AlphaFoldDB" id="A0A0T5NRN0"/>
<evidence type="ECO:0000256" key="4">
    <source>
        <dbReference type="ARBA" id="ARBA00016244"/>
    </source>
</evidence>
<dbReference type="PANTHER" id="PTHR30033">
    <property type="entry name" value="FLAGELLAR HOOK-ASSOCIATED PROTEIN 1"/>
    <property type="match status" value="1"/>
</dbReference>
<reference evidence="9 10" key="1">
    <citation type="submission" date="2015-04" db="EMBL/GenBank/DDBJ databases">
        <title>The draft genome sequence of Roseovarius sp.R12b.</title>
        <authorList>
            <person name="Li G."/>
            <person name="Lai Q."/>
            <person name="Shao Z."/>
            <person name="Yan P."/>
        </authorList>
    </citation>
    <scope>NUCLEOTIDE SEQUENCE [LARGE SCALE GENOMIC DNA]</scope>
    <source>
        <strain evidence="9 10">R12B</strain>
    </source>
</reference>
<evidence type="ECO:0000313" key="10">
    <source>
        <dbReference type="Proteomes" id="UP000051295"/>
    </source>
</evidence>
<dbReference type="GO" id="GO:0005198">
    <property type="term" value="F:structural molecule activity"/>
    <property type="evidence" value="ECO:0007669"/>
    <property type="project" value="InterPro"/>
</dbReference>
<keyword evidence="10" id="KW-1185">Reference proteome</keyword>
<dbReference type="InterPro" id="IPR010930">
    <property type="entry name" value="Flg_bb/hook_C_dom"/>
</dbReference>
<name>A0A0T5NRN0_9RHOB</name>
<evidence type="ECO:0000259" key="8">
    <source>
        <dbReference type="Pfam" id="PF22638"/>
    </source>
</evidence>
<evidence type="ECO:0000313" key="9">
    <source>
        <dbReference type="EMBL" id="KRS11295.1"/>
    </source>
</evidence>
<keyword evidence="5" id="KW-0964">Secreted</keyword>
<dbReference type="PATRIC" id="fig|1641875.4.peg.1919"/>
<evidence type="ECO:0000256" key="1">
    <source>
        <dbReference type="ARBA" id="ARBA00004365"/>
    </source>
</evidence>
<dbReference type="RefSeq" id="WP_082631070.1">
    <property type="nucleotide sequence ID" value="NZ_LAXJ01000020.1"/>
</dbReference>
<dbReference type="GO" id="GO:0005576">
    <property type="term" value="C:extracellular region"/>
    <property type="evidence" value="ECO:0007669"/>
    <property type="project" value="UniProtKB-SubCell"/>
</dbReference>
<organism evidence="9 10">
    <name type="scientific">Roseovarius atlanticus</name>
    <dbReference type="NCBI Taxonomy" id="1641875"/>
    <lineage>
        <taxon>Bacteria</taxon>
        <taxon>Pseudomonadati</taxon>
        <taxon>Pseudomonadota</taxon>
        <taxon>Alphaproteobacteria</taxon>
        <taxon>Rhodobacterales</taxon>
        <taxon>Roseobacteraceae</taxon>
        <taxon>Roseovarius</taxon>
    </lineage>
</organism>
<feature type="domain" description="Flagellar hook-associated protein FlgK helical" evidence="8">
    <location>
        <begin position="98"/>
        <end position="322"/>
    </location>
</feature>
<dbReference type="Proteomes" id="UP000051295">
    <property type="component" value="Unassembled WGS sequence"/>
</dbReference>
<evidence type="ECO:0000256" key="6">
    <source>
        <dbReference type="ARBA" id="ARBA00023143"/>
    </source>
</evidence>
<proteinExistence type="inferred from homology"/>
<dbReference type="InterPro" id="IPR053927">
    <property type="entry name" value="FlgK_helical"/>
</dbReference>
<evidence type="ECO:0000256" key="5">
    <source>
        <dbReference type="ARBA" id="ARBA00022525"/>
    </source>
</evidence>
<dbReference type="SUPFAM" id="SSF64518">
    <property type="entry name" value="Phase 1 flagellin"/>
    <property type="match status" value="1"/>
</dbReference>